<gene>
    <name evidence="3" type="ORF">B7R21_16720</name>
</gene>
<dbReference type="Gene3D" id="3.20.20.30">
    <property type="entry name" value="Luciferase-like domain"/>
    <property type="match status" value="1"/>
</dbReference>
<dbReference type="PANTHER" id="PTHR43244:SF1">
    <property type="entry name" value="5,10-METHYLENETETRAHYDROMETHANOPTERIN REDUCTASE"/>
    <property type="match status" value="1"/>
</dbReference>
<evidence type="ECO:0000256" key="1">
    <source>
        <dbReference type="ARBA" id="ARBA00023002"/>
    </source>
</evidence>
<dbReference type="PANTHER" id="PTHR43244">
    <property type="match status" value="1"/>
</dbReference>
<dbReference type="EMBL" id="NBXA01000031">
    <property type="protein sequence ID" value="RFA07103.1"/>
    <property type="molecule type" value="Genomic_DNA"/>
</dbReference>
<dbReference type="AlphaFoldDB" id="A0A3E0VC40"/>
<keyword evidence="1" id="KW-0560">Oxidoreductase</keyword>
<dbReference type="Proteomes" id="UP000256709">
    <property type="component" value="Unassembled WGS sequence"/>
</dbReference>
<name>A0A3E0VC40_9MICO</name>
<sequence length="318" mass="33996">MAMMAHGILLPRDIPASEVVHFARHVEDLGFQELWVVEDRGFRGGVAQAAAVLASTTSLRVGIGILPAAVRNVVFAAMEVATLAQLFPRRIDVGLGHGMPAWLDSVGARPSRPLSFLEEYVQAMTALLRGERVAADGRIDVRDVALEPSALPDVVPDIFLGVRGPKSLAVSGRLAAGTVLAEPSSPEYVRVARAQIDASSRHRIVAYNVAVVADTNADAFATARPALQYVGDDDWGPHIAPLPFASELADLRTTSRTRTQFAERLPDEWVAQLALAGTPSTVRRRLRQLGEAGVTSSVMIPVGPDPFSAVTSFAQLID</sequence>
<dbReference type="Pfam" id="PF00296">
    <property type="entry name" value="Bac_luciferase"/>
    <property type="match status" value="1"/>
</dbReference>
<evidence type="ECO:0000259" key="2">
    <source>
        <dbReference type="Pfam" id="PF00296"/>
    </source>
</evidence>
<dbReference type="InterPro" id="IPR011251">
    <property type="entry name" value="Luciferase-like_dom"/>
</dbReference>
<accession>A0A3E0VC40</accession>
<feature type="domain" description="Luciferase-like" evidence="2">
    <location>
        <begin position="14"/>
        <end position="295"/>
    </location>
</feature>
<dbReference type="GO" id="GO:0016705">
    <property type="term" value="F:oxidoreductase activity, acting on paired donors, with incorporation or reduction of molecular oxygen"/>
    <property type="evidence" value="ECO:0007669"/>
    <property type="project" value="InterPro"/>
</dbReference>
<dbReference type="InterPro" id="IPR050564">
    <property type="entry name" value="F420-G6PD/mer"/>
</dbReference>
<protein>
    <submittedName>
        <fullName evidence="3">Luciferase</fullName>
    </submittedName>
</protein>
<evidence type="ECO:0000313" key="3">
    <source>
        <dbReference type="EMBL" id="RFA07103.1"/>
    </source>
</evidence>
<dbReference type="SUPFAM" id="SSF51679">
    <property type="entry name" value="Bacterial luciferase-like"/>
    <property type="match status" value="1"/>
</dbReference>
<dbReference type="InterPro" id="IPR036661">
    <property type="entry name" value="Luciferase-like_sf"/>
</dbReference>
<evidence type="ECO:0000313" key="4">
    <source>
        <dbReference type="Proteomes" id="UP000256709"/>
    </source>
</evidence>
<organism evidence="3 4">
    <name type="scientific">Subtercola boreus</name>
    <dbReference type="NCBI Taxonomy" id="120213"/>
    <lineage>
        <taxon>Bacteria</taxon>
        <taxon>Bacillati</taxon>
        <taxon>Actinomycetota</taxon>
        <taxon>Actinomycetes</taxon>
        <taxon>Micrococcales</taxon>
        <taxon>Microbacteriaceae</taxon>
        <taxon>Subtercola</taxon>
    </lineage>
</organism>
<dbReference type="OrthoDB" id="675245at2"/>
<comment type="caution">
    <text evidence="3">The sequence shown here is derived from an EMBL/GenBank/DDBJ whole genome shotgun (WGS) entry which is preliminary data.</text>
</comment>
<proteinExistence type="predicted"/>
<reference evidence="3 4" key="1">
    <citation type="submission" date="2017-04" db="EMBL/GenBank/DDBJ databases">
        <title>Comparative genome analysis of Subtercola boreus.</title>
        <authorList>
            <person name="Cho Y.-J."/>
            <person name="Cho A."/>
            <person name="Kim O.-S."/>
            <person name="Lee J.-I."/>
        </authorList>
    </citation>
    <scope>NUCLEOTIDE SEQUENCE [LARGE SCALE GENOMIC DNA]</scope>
    <source>
        <strain evidence="3 4">P27444</strain>
    </source>
</reference>